<evidence type="ECO:0000256" key="4">
    <source>
        <dbReference type="ARBA" id="ARBA00023125"/>
    </source>
</evidence>
<evidence type="ECO:0000256" key="6">
    <source>
        <dbReference type="SAM" id="MobiDB-lite"/>
    </source>
</evidence>
<comment type="similarity">
    <text evidence="1">Belongs to the sigma-70 factor family. ECF subfamily.</text>
</comment>
<evidence type="ECO:0000256" key="2">
    <source>
        <dbReference type="ARBA" id="ARBA00023015"/>
    </source>
</evidence>
<feature type="compositionally biased region" description="Pro residues" evidence="6">
    <location>
        <begin position="171"/>
        <end position="187"/>
    </location>
</feature>
<dbReference type="InterPro" id="IPR039425">
    <property type="entry name" value="RNA_pol_sigma-70-like"/>
</dbReference>
<dbReference type="InterPro" id="IPR013324">
    <property type="entry name" value="RNA_pol_sigma_r3/r4-like"/>
</dbReference>
<dbReference type="PANTHER" id="PTHR43133">
    <property type="entry name" value="RNA POLYMERASE ECF-TYPE SIGMA FACTO"/>
    <property type="match status" value="1"/>
</dbReference>
<feature type="domain" description="RNA polymerase sigma-70 region 2" evidence="7">
    <location>
        <begin position="11"/>
        <end position="76"/>
    </location>
</feature>
<dbReference type="Gene3D" id="1.10.1740.10">
    <property type="match status" value="1"/>
</dbReference>
<feature type="domain" description="RNA polymerase sigma factor 70 region 4 type 2" evidence="8">
    <location>
        <begin position="100"/>
        <end position="151"/>
    </location>
</feature>
<feature type="region of interest" description="Disordered" evidence="6">
    <location>
        <begin position="156"/>
        <end position="216"/>
    </location>
</feature>
<evidence type="ECO:0000256" key="5">
    <source>
        <dbReference type="ARBA" id="ARBA00023163"/>
    </source>
</evidence>
<keyword evidence="3" id="KW-0731">Sigma factor</keyword>
<dbReference type="Pfam" id="PF04542">
    <property type="entry name" value="Sigma70_r2"/>
    <property type="match status" value="1"/>
</dbReference>
<dbReference type="InterPro" id="IPR014284">
    <property type="entry name" value="RNA_pol_sigma-70_dom"/>
</dbReference>
<organism evidence="9 10">
    <name type="scientific">Streptomyces cellulosae</name>
    <dbReference type="NCBI Taxonomy" id="1968"/>
    <lineage>
        <taxon>Bacteria</taxon>
        <taxon>Bacillati</taxon>
        <taxon>Actinomycetota</taxon>
        <taxon>Actinomycetes</taxon>
        <taxon>Kitasatosporales</taxon>
        <taxon>Streptomycetaceae</taxon>
        <taxon>Streptomyces</taxon>
    </lineage>
</organism>
<evidence type="ECO:0000313" key="10">
    <source>
        <dbReference type="Proteomes" id="UP001612415"/>
    </source>
</evidence>
<proteinExistence type="inferred from homology"/>
<evidence type="ECO:0000259" key="8">
    <source>
        <dbReference type="Pfam" id="PF08281"/>
    </source>
</evidence>
<gene>
    <name evidence="9" type="ORF">ACIA8P_16975</name>
</gene>
<dbReference type="CDD" id="cd06171">
    <property type="entry name" value="Sigma70_r4"/>
    <property type="match status" value="1"/>
</dbReference>
<evidence type="ECO:0000256" key="3">
    <source>
        <dbReference type="ARBA" id="ARBA00023082"/>
    </source>
</evidence>
<dbReference type="RefSeq" id="WP_398657075.1">
    <property type="nucleotide sequence ID" value="NZ_JBITDC010000005.1"/>
</dbReference>
<dbReference type="Proteomes" id="UP001612415">
    <property type="component" value="Unassembled WGS sequence"/>
</dbReference>
<sequence length="216" mass="23350">MRDARVFDDFYAGHVRRLTSQLYAMTGSLAEAEDLVQEAFARAWQNWEKVSGYADPEAWVRSVACRIRVSLWRKAANRLTAHRRHGIPDEVPGVSSDYVAIVAALRRIPYEQRRAIVLHHLVGLSVEETARETEVAPGTVKARLSRGRQSMARHLSDLAGEGPDGAAQPPGSRPPGSRPPGSPPPGSRPAVSAPGIAPAVATDVPGSAGQEVHHHD</sequence>
<dbReference type="Gene3D" id="1.10.10.10">
    <property type="entry name" value="Winged helix-like DNA-binding domain superfamily/Winged helix DNA-binding domain"/>
    <property type="match status" value="1"/>
</dbReference>
<keyword evidence="5" id="KW-0804">Transcription</keyword>
<dbReference type="Pfam" id="PF08281">
    <property type="entry name" value="Sigma70_r4_2"/>
    <property type="match status" value="1"/>
</dbReference>
<keyword evidence="10" id="KW-1185">Reference proteome</keyword>
<dbReference type="InterPro" id="IPR036388">
    <property type="entry name" value="WH-like_DNA-bd_sf"/>
</dbReference>
<accession>A0ABW7Y300</accession>
<keyword evidence="2" id="KW-0805">Transcription regulation</keyword>
<dbReference type="SUPFAM" id="SSF88659">
    <property type="entry name" value="Sigma3 and sigma4 domains of RNA polymerase sigma factors"/>
    <property type="match status" value="1"/>
</dbReference>
<dbReference type="PANTHER" id="PTHR43133:SF50">
    <property type="entry name" value="ECF RNA POLYMERASE SIGMA FACTOR SIGM"/>
    <property type="match status" value="1"/>
</dbReference>
<comment type="caution">
    <text evidence="9">The sequence shown here is derived from an EMBL/GenBank/DDBJ whole genome shotgun (WGS) entry which is preliminary data.</text>
</comment>
<dbReference type="NCBIfam" id="TIGR02937">
    <property type="entry name" value="sigma70-ECF"/>
    <property type="match status" value="1"/>
</dbReference>
<dbReference type="InterPro" id="IPR013249">
    <property type="entry name" value="RNA_pol_sigma70_r4_t2"/>
</dbReference>
<evidence type="ECO:0000313" key="9">
    <source>
        <dbReference type="EMBL" id="MFI5676348.1"/>
    </source>
</evidence>
<name>A0ABW7Y300_STRCE</name>
<dbReference type="SUPFAM" id="SSF88946">
    <property type="entry name" value="Sigma2 domain of RNA polymerase sigma factors"/>
    <property type="match status" value="1"/>
</dbReference>
<evidence type="ECO:0000256" key="1">
    <source>
        <dbReference type="ARBA" id="ARBA00010641"/>
    </source>
</evidence>
<dbReference type="InterPro" id="IPR007627">
    <property type="entry name" value="RNA_pol_sigma70_r2"/>
</dbReference>
<protein>
    <submittedName>
        <fullName evidence="9">RNA polymerase sigma factor</fullName>
    </submittedName>
</protein>
<keyword evidence="4" id="KW-0238">DNA-binding</keyword>
<dbReference type="EMBL" id="JBITDC010000005">
    <property type="protein sequence ID" value="MFI5676348.1"/>
    <property type="molecule type" value="Genomic_DNA"/>
</dbReference>
<reference evidence="9 10" key="1">
    <citation type="submission" date="2024-10" db="EMBL/GenBank/DDBJ databases">
        <title>The Natural Products Discovery Center: Release of the First 8490 Sequenced Strains for Exploring Actinobacteria Biosynthetic Diversity.</title>
        <authorList>
            <person name="Kalkreuter E."/>
            <person name="Kautsar S.A."/>
            <person name="Yang D."/>
            <person name="Bader C.D."/>
            <person name="Teijaro C.N."/>
            <person name="Fluegel L."/>
            <person name="Davis C.M."/>
            <person name="Simpson J.R."/>
            <person name="Lauterbach L."/>
            <person name="Steele A.D."/>
            <person name="Gui C."/>
            <person name="Meng S."/>
            <person name="Li G."/>
            <person name="Viehrig K."/>
            <person name="Ye F."/>
            <person name="Su P."/>
            <person name="Kiefer A.F."/>
            <person name="Nichols A."/>
            <person name="Cepeda A.J."/>
            <person name="Yan W."/>
            <person name="Fan B."/>
            <person name="Jiang Y."/>
            <person name="Adhikari A."/>
            <person name="Zheng C.-J."/>
            <person name="Schuster L."/>
            <person name="Cowan T.M."/>
            <person name="Smanski M.J."/>
            <person name="Chevrette M.G."/>
            <person name="De Carvalho L.P.S."/>
            <person name="Shen B."/>
        </authorList>
    </citation>
    <scope>NUCLEOTIDE SEQUENCE [LARGE SCALE GENOMIC DNA]</scope>
    <source>
        <strain evidence="9 10">NPDC051599</strain>
    </source>
</reference>
<dbReference type="InterPro" id="IPR013325">
    <property type="entry name" value="RNA_pol_sigma_r2"/>
</dbReference>
<evidence type="ECO:0000259" key="7">
    <source>
        <dbReference type="Pfam" id="PF04542"/>
    </source>
</evidence>